<dbReference type="Proteomes" id="UP001140949">
    <property type="component" value="Unassembled WGS sequence"/>
</dbReference>
<reference evidence="4" key="2">
    <citation type="submission" date="2023-04" db="EMBL/GenBank/DDBJ databases">
        <authorList>
            <person name="Bruccoleri R.E."/>
            <person name="Oakeley E.J."/>
            <person name="Faust A.-M."/>
            <person name="Dessus-Babus S."/>
            <person name="Altorfer M."/>
            <person name="Burckhardt D."/>
            <person name="Oertli M."/>
            <person name="Naumann U."/>
            <person name="Petersen F."/>
            <person name="Wong J."/>
        </authorList>
    </citation>
    <scope>NUCLEOTIDE SEQUENCE</scope>
    <source>
        <strain evidence="4">GSM-AAB239-AS_SAM_17_03QT</strain>
        <tissue evidence="4">Leaf</tissue>
    </source>
</reference>
<evidence type="ECO:0000313" key="5">
    <source>
        <dbReference type="Proteomes" id="UP001140949"/>
    </source>
</evidence>
<comment type="subcellular location">
    <subcellularLocation>
        <location evidence="1">Nucleus</location>
    </subcellularLocation>
</comment>
<keyword evidence="2" id="KW-0539">Nucleus</keyword>
<evidence type="ECO:0000259" key="3">
    <source>
        <dbReference type="PROSITE" id="PS51916"/>
    </source>
</evidence>
<accession>A0AAX6GV17</accession>
<sequence>MAAGQQKKISKLRLHEHHKGKKRKKVDSSDYVLNLTPRIHLEWDNLQNTVVAKREQIGIAWSDMASFLEFLPKSRNGLVDVLLVPKEIFGLNDLMDVLSYEVWATCLSESERKLLTQFLPDGTGAEQTVHSLLTGENHHFGNPFIKWSTSLSSGNLHPDYVLRKEWKMRTAKKNYYSELNKYHTDMLEDLMNWKERCSSCKDPEKLWSKRIAKHKQGTLSICKEKTKVSSLPKKEVSNKTFIRNGDITKYMSYIKISKKQHEAIKNLRHSGDGIQTKSLTCILGDIKGLHIHPLEALLEEEKTRLHEHWLQIVNEDLPVAFEAQQKDKLQRKQLKKCLDQEFTEKRALILDKAETDDQESSPRKQIEDGNLEYEPETIIKDVISAPAGSSHCHHMTHIPSLNSYQEPSATASDHIVAGNDSLSSACSYPAISQFNGKIDLMECDREPKSSSLPSRGIWNSVDSKGWAFYNDPSQRLCQPTEECRAPMIDLERGYMEQGAGEPDCASLFSTYATQRQDNFLAPFPKGLELLSSYAPHQHISHVKQPELKFVMANEHLSEPSQFPYQLQDQQSLVEHTREKELYTNQMMNRSIYSNGLSYPNQEIYPSEIGGNLVEHTLLTGNLQTYNNYWYGGMSSSSGPQWLGGNTDGSLSSVLSGCRNVPSGSIYDTRGSGQSMGTRNLVPNNSNAYGFIPHQFETASSQEATVPASSTLNIPWLNYPSHQNSSLQDSMGKPYSRSRN</sequence>
<dbReference type="InterPro" id="IPR024867">
    <property type="entry name" value="NFRKB"/>
</dbReference>
<comment type="caution">
    <text evidence="4">The sequence shown here is derived from an EMBL/GenBank/DDBJ whole genome shotgun (WGS) entry which is preliminary data.</text>
</comment>
<reference evidence="4" key="1">
    <citation type="journal article" date="2023" name="GigaByte">
        <title>Genome assembly of the bearded iris, Iris pallida Lam.</title>
        <authorList>
            <person name="Bruccoleri R.E."/>
            <person name="Oakeley E.J."/>
            <person name="Faust A.M.E."/>
            <person name="Altorfer M."/>
            <person name="Dessus-Babus S."/>
            <person name="Burckhardt D."/>
            <person name="Oertli M."/>
            <person name="Naumann U."/>
            <person name="Petersen F."/>
            <person name="Wong J."/>
        </authorList>
    </citation>
    <scope>NUCLEOTIDE SEQUENCE</scope>
    <source>
        <strain evidence="4">GSM-AAB239-AS_SAM_17_03QT</strain>
    </source>
</reference>
<gene>
    <name evidence="4" type="ORF">M6B38_345745</name>
</gene>
<protein>
    <recommendedName>
        <fullName evidence="3">DEUBAD domain-containing protein</fullName>
    </recommendedName>
</protein>
<dbReference type="GO" id="GO:0031011">
    <property type="term" value="C:Ino80 complex"/>
    <property type="evidence" value="ECO:0007669"/>
    <property type="project" value="InterPro"/>
</dbReference>
<name>A0AAX6GV17_IRIPA</name>
<keyword evidence="5" id="KW-1185">Reference proteome</keyword>
<evidence type="ECO:0000256" key="1">
    <source>
        <dbReference type="ARBA" id="ARBA00004123"/>
    </source>
</evidence>
<organism evidence="4 5">
    <name type="scientific">Iris pallida</name>
    <name type="common">Sweet iris</name>
    <dbReference type="NCBI Taxonomy" id="29817"/>
    <lineage>
        <taxon>Eukaryota</taxon>
        <taxon>Viridiplantae</taxon>
        <taxon>Streptophyta</taxon>
        <taxon>Embryophyta</taxon>
        <taxon>Tracheophyta</taxon>
        <taxon>Spermatophyta</taxon>
        <taxon>Magnoliopsida</taxon>
        <taxon>Liliopsida</taxon>
        <taxon>Asparagales</taxon>
        <taxon>Iridaceae</taxon>
        <taxon>Iridoideae</taxon>
        <taxon>Irideae</taxon>
        <taxon>Iris</taxon>
    </lineage>
</organism>
<evidence type="ECO:0000256" key="2">
    <source>
        <dbReference type="ARBA" id="ARBA00023242"/>
    </source>
</evidence>
<dbReference type="PANTHER" id="PTHR13052">
    <property type="entry name" value="NFRKB-RELATED"/>
    <property type="match status" value="1"/>
</dbReference>
<feature type="domain" description="DEUBAD" evidence="3">
    <location>
        <begin position="85"/>
        <end position="196"/>
    </location>
</feature>
<dbReference type="EMBL" id="JANAVB010016197">
    <property type="protein sequence ID" value="KAJ6832138.1"/>
    <property type="molecule type" value="Genomic_DNA"/>
</dbReference>
<dbReference type="AlphaFoldDB" id="A0AAX6GV17"/>
<dbReference type="InterPro" id="IPR044867">
    <property type="entry name" value="DEUBAD_dom"/>
</dbReference>
<evidence type="ECO:0000313" key="4">
    <source>
        <dbReference type="EMBL" id="KAJ6832138.1"/>
    </source>
</evidence>
<dbReference type="PANTHER" id="PTHR13052:SF2">
    <property type="entry name" value="NUCLEAR FACTOR KAPPA-B-BINDING PROTEIN"/>
    <property type="match status" value="1"/>
</dbReference>
<dbReference type="PROSITE" id="PS51916">
    <property type="entry name" value="DEUBAD"/>
    <property type="match status" value="1"/>
</dbReference>
<proteinExistence type="predicted"/>
<dbReference type="CDD" id="cd21865">
    <property type="entry name" value="DEUBAD_NFRKB"/>
    <property type="match status" value="1"/>
</dbReference>